<comment type="caution">
    <text evidence="1">The sequence shown here is derived from an EMBL/GenBank/DDBJ whole genome shotgun (WGS) entry which is preliminary data.</text>
</comment>
<evidence type="ECO:0000313" key="2">
    <source>
        <dbReference type="Proteomes" id="UP001558632"/>
    </source>
</evidence>
<keyword evidence="2" id="KW-1185">Reference proteome</keyword>
<accession>A0ABR3KUE3</accession>
<reference evidence="1 2" key="1">
    <citation type="submission" date="2024-07" db="EMBL/GenBank/DDBJ databases">
        <title>Enhanced genomic and transcriptomic resources for Trichinella pseudospiralis and T. spiralis underpin the discovery of pronounced molecular differences between stages and species.</title>
        <authorList>
            <person name="Pasi K.K."/>
            <person name="La Rosa G."/>
            <person name="Gomez-Morales M.A."/>
            <person name="Tosini F."/>
            <person name="Sumanam S."/>
            <person name="Young N.D."/>
            <person name="Chang B.C."/>
            <person name="Robin G.B."/>
        </authorList>
    </citation>
    <scope>NUCLEOTIDE SEQUENCE [LARGE SCALE GENOMIC DNA]</scope>
    <source>
        <strain evidence="1">ISS534</strain>
    </source>
</reference>
<protein>
    <submittedName>
        <fullName evidence="1">Glucose-6-phosphate 1-dehydrogenase</fullName>
    </submittedName>
</protein>
<evidence type="ECO:0000313" key="1">
    <source>
        <dbReference type="EMBL" id="KAL1244264.1"/>
    </source>
</evidence>
<dbReference type="Proteomes" id="UP001558632">
    <property type="component" value="Unassembled WGS sequence"/>
</dbReference>
<proteinExistence type="predicted"/>
<name>A0ABR3KUE3_TRISP</name>
<organism evidence="1 2">
    <name type="scientific">Trichinella spiralis</name>
    <name type="common">Trichina worm</name>
    <dbReference type="NCBI Taxonomy" id="6334"/>
    <lineage>
        <taxon>Eukaryota</taxon>
        <taxon>Metazoa</taxon>
        <taxon>Ecdysozoa</taxon>
        <taxon>Nematoda</taxon>
        <taxon>Enoplea</taxon>
        <taxon>Dorylaimia</taxon>
        <taxon>Trichinellida</taxon>
        <taxon>Trichinellidae</taxon>
        <taxon>Trichinella</taxon>
    </lineage>
</organism>
<gene>
    <name evidence="1" type="ORF">TSPI_00423</name>
</gene>
<sequence length="72" mass="8389">MISSTNTDDLKFQKHEILACIYHMQLDNGYHGRYANFTMLQRVILCCLSCLFSSGLQAEELIRFYWGGNHQI</sequence>
<dbReference type="EMBL" id="JBEUSY010000137">
    <property type="protein sequence ID" value="KAL1244264.1"/>
    <property type="molecule type" value="Genomic_DNA"/>
</dbReference>